<evidence type="ECO:0000256" key="3">
    <source>
        <dbReference type="ARBA" id="ARBA00022723"/>
    </source>
</evidence>
<feature type="transmembrane region" description="Helical" evidence="8">
    <location>
        <begin position="12"/>
        <end position="32"/>
    </location>
</feature>
<feature type="domain" description="Cytochrome c" evidence="9">
    <location>
        <begin position="70"/>
        <end position="171"/>
    </location>
</feature>
<dbReference type="KEGG" id="pla:Plav_0250"/>
<dbReference type="InterPro" id="IPR009056">
    <property type="entry name" value="Cyt_c-like_dom"/>
</dbReference>
<dbReference type="PRINTS" id="PR00604">
    <property type="entry name" value="CYTCHRMECIAB"/>
</dbReference>
<dbReference type="Gene3D" id="1.10.760.10">
    <property type="entry name" value="Cytochrome c-like domain"/>
    <property type="match status" value="1"/>
</dbReference>
<keyword evidence="2 6" id="KW-0349">Heme</keyword>
<feature type="compositionally biased region" description="Acidic residues" evidence="7">
    <location>
        <begin position="190"/>
        <end position="209"/>
    </location>
</feature>
<keyword evidence="4" id="KW-0249">Electron transport</keyword>
<dbReference type="PROSITE" id="PS51007">
    <property type="entry name" value="CYTC"/>
    <property type="match status" value="1"/>
</dbReference>
<gene>
    <name evidence="10" type="ordered locus">Plav_0250</name>
</gene>
<keyword evidence="11" id="KW-1185">Reference proteome</keyword>
<evidence type="ECO:0000256" key="4">
    <source>
        <dbReference type="ARBA" id="ARBA00022982"/>
    </source>
</evidence>
<evidence type="ECO:0000256" key="6">
    <source>
        <dbReference type="PROSITE-ProRule" id="PRU00433"/>
    </source>
</evidence>
<dbReference type="AlphaFoldDB" id="A7HPP0"/>
<evidence type="ECO:0000313" key="10">
    <source>
        <dbReference type="EMBL" id="ABS61873.1"/>
    </source>
</evidence>
<feature type="compositionally biased region" description="Low complexity" evidence="7">
    <location>
        <begin position="175"/>
        <end position="187"/>
    </location>
</feature>
<evidence type="ECO:0000259" key="9">
    <source>
        <dbReference type="PROSITE" id="PS51007"/>
    </source>
</evidence>
<dbReference type="Pfam" id="PF00034">
    <property type="entry name" value="Cytochrom_C"/>
    <property type="match status" value="1"/>
</dbReference>
<feature type="region of interest" description="Disordered" evidence="7">
    <location>
        <begin position="175"/>
        <end position="220"/>
    </location>
</feature>
<evidence type="ECO:0000256" key="5">
    <source>
        <dbReference type="ARBA" id="ARBA00023004"/>
    </source>
</evidence>
<feature type="compositionally biased region" description="Polar residues" evidence="7">
    <location>
        <begin position="211"/>
        <end position="220"/>
    </location>
</feature>
<dbReference type="InterPro" id="IPR036909">
    <property type="entry name" value="Cyt_c-like_dom_sf"/>
</dbReference>
<sequence length="220" mass="22955">MDSFELNKIAGAVLASVLFVFGVAILADMLYAPEAANPQAYAVAAMEEGESGEAPAAAEEVPLATLLASADIGRGERASKKCTACHTFEEGGPARIGPNLYGIVGNTHAHAPGFAYSAAMQAKSSEPWSFEELDHFITDPRGYLPGTAMSFAGIKKPQERADLLVYLNSLGSNVALPEAPAPEAATENGQEADVEDATAEDATTEEDAQPVESTSTPEHD</sequence>
<dbReference type="RefSeq" id="WP_011995164.1">
    <property type="nucleotide sequence ID" value="NC_009719.1"/>
</dbReference>
<keyword evidence="8" id="KW-0812">Transmembrane</keyword>
<protein>
    <submittedName>
        <fullName evidence="10">Cytochrome c class I</fullName>
    </submittedName>
</protein>
<dbReference type="eggNOG" id="COG3474">
    <property type="taxonomic scope" value="Bacteria"/>
</dbReference>
<keyword evidence="5 6" id="KW-0408">Iron</keyword>
<keyword evidence="8" id="KW-0472">Membrane</keyword>
<dbReference type="EMBL" id="CP000774">
    <property type="protein sequence ID" value="ABS61873.1"/>
    <property type="molecule type" value="Genomic_DNA"/>
</dbReference>
<dbReference type="GO" id="GO:0020037">
    <property type="term" value="F:heme binding"/>
    <property type="evidence" value="ECO:0007669"/>
    <property type="project" value="InterPro"/>
</dbReference>
<keyword evidence="3 6" id="KW-0479">Metal-binding</keyword>
<proteinExistence type="predicted"/>
<evidence type="ECO:0000256" key="7">
    <source>
        <dbReference type="SAM" id="MobiDB-lite"/>
    </source>
</evidence>
<dbReference type="OrthoDB" id="9805828at2"/>
<dbReference type="SUPFAM" id="SSF46626">
    <property type="entry name" value="Cytochrome c"/>
    <property type="match status" value="1"/>
</dbReference>
<dbReference type="GO" id="GO:0046872">
    <property type="term" value="F:metal ion binding"/>
    <property type="evidence" value="ECO:0007669"/>
    <property type="project" value="UniProtKB-KW"/>
</dbReference>
<organism evidence="10 11">
    <name type="scientific">Parvibaculum lavamentivorans (strain DS-1 / DSM 13023 / NCIMB 13966)</name>
    <dbReference type="NCBI Taxonomy" id="402881"/>
    <lineage>
        <taxon>Bacteria</taxon>
        <taxon>Pseudomonadati</taxon>
        <taxon>Pseudomonadota</taxon>
        <taxon>Alphaproteobacteria</taxon>
        <taxon>Hyphomicrobiales</taxon>
        <taxon>Parvibaculaceae</taxon>
        <taxon>Parvibaculum</taxon>
    </lineage>
</organism>
<keyword evidence="1" id="KW-0813">Transport</keyword>
<dbReference type="PANTHER" id="PTHR11961">
    <property type="entry name" value="CYTOCHROME C"/>
    <property type="match status" value="1"/>
</dbReference>
<name>A7HPP0_PARL1</name>
<keyword evidence="8" id="KW-1133">Transmembrane helix</keyword>
<evidence type="ECO:0000256" key="1">
    <source>
        <dbReference type="ARBA" id="ARBA00022448"/>
    </source>
</evidence>
<evidence type="ECO:0000256" key="2">
    <source>
        <dbReference type="ARBA" id="ARBA00022617"/>
    </source>
</evidence>
<dbReference type="STRING" id="402881.Plav_0250"/>
<dbReference type="HOGENOM" id="CLU_060944_4_0_5"/>
<evidence type="ECO:0000313" key="11">
    <source>
        <dbReference type="Proteomes" id="UP000006377"/>
    </source>
</evidence>
<evidence type="ECO:0000256" key="8">
    <source>
        <dbReference type="SAM" id="Phobius"/>
    </source>
</evidence>
<dbReference type="InterPro" id="IPR002327">
    <property type="entry name" value="Cyt_c_1A/1B"/>
</dbReference>
<dbReference type="GO" id="GO:0009055">
    <property type="term" value="F:electron transfer activity"/>
    <property type="evidence" value="ECO:0007669"/>
    <property type="project" value="InterPro"/>
</dbReference>
<dbReference type="Proteomes" id="UP000006377">
    <property type="component" value="Chromosome"/>
</dbReference>
<reference evidence="10 11" key="1">
    <citation type="journal article" date="2011" name="Stand. Genomic Sci.">
        <title>Complete genome sequence of Parvibaculum lavamentivorans type strain (DS-1(T)).</title>
        <authorList>
            <person name="Schleheck D."/>
            <person name="Weiss M."/>
            <person name="Pitluck S."/>
            <person name="Bruce D."/>
            <person name="Land M.L."/>
            <person name="Han S."/>
            <person name="Saunders E."/>
            <person name="Tapia R."/>
            <person name="Detter C."/>
            <person name="Brettin T."/>
            <person name="Han J."/>
            <person name="Woyke T."/>
            <person name="Goodwin L."/>
            <person name="Pennacchio L."/>
            <person name="Nolan M."/>
            <person name="Cook A.M."/>
            <person name="Kjelleberg S."/>
            <person name="Thomas T."/>
        </authorList>
    </citation>
    <scope>NUCLEOTIDE SEQUENCE [LARGE SCALE GENOMIC DNA]</scope>
    <source>
        <strain evidence="11">DS-1 / DSM 13023 / NCIMB 13966</strain>
    </source>
</reference>
<accession>A7HPP0</accession>